<dbReference type="InParanoid" id="A0A369JJ52"/>
<feature type="non-terminal residue" evidence="1">
    <location>
        <position position="1"/>
    </location>
</feature>
<gene>
    <name evidence="1" type="ORF">Hypma_012495</name>
</gene>
<accession>A0A369JJ52</accession>
<name>A0A369JJ52_HYPMA</name>
<sequence>LYNTPEEKAAANREKSKRSYVKYCHSRYSTNHGPSESRHLGTRNRFTCAEVSDIGNNPRSANTITFSNQELSAAKPPTLQVRGNGLGYWSDRVERVAIKLKEAVGVNPGVYIEGVYQLYLTSLQKDNIRDAVLRISRFQTLIYRYQDAILQAGGPLCEEWKRSDVVRASVCDVVKSLEEILTYAMVDYDELILMYKSQKLMFQQ</sequence>
<dbReference type="Proteomes" id="UP000076154">
    <property type="component" value="Unassembled WGS sequence"/>
</dbReference>
<evidence type="ECO:0000313" key="2">
    <source>
        <dbReference type="Proteomes" id="UP000076154"/>
    </source>
</evidence>
<reference evidence="1" key="1">
    <citation type="submission" date="2018-04" db="EMBL/GenBank/DDBJ databases">
        <title>Whole genome sequencing of Hypsizygus marmoreus.</title>
        <authorList>
            <person name="Choi I.-G."/>
            <person name="Min B."/>
            <person name="Kim J.-G."/>
            <person name="Kim S."/>
            <person name="Oh Y.-L."/>
            <person name="Kong W.-S."/>
            <person name="Park H."/>
            <person name="Jeong J."/>
            <person name="Song E.-S."/>
        </authorList>
    </citation>
    <scope>NUCLEOTIDE SEQUENCE [LARGE SCALE GENOMIC DNA]</scope>
    <source>
        <strain evidence="1">51987-8</strain>
    </source>
</reference>
<comment type="caution">
    <text evidence="1">The sequence shown here is derived from an EMBL/GenBank/DDBJ whole genome shotgun (WGS) entry which is preliminary data.</text>
</comment>
<proteinExistence type="predicted"/>
<organism evidence="1 2">
    <name type="scientific">Hypsizygus marmoreus</name>
    <name type="common">White beech mushroom</name>
    <name type="synonym">Agaricus marmoreus</name>
    <dbReference type="NCBI Taxonomy" id="39966"/>
    <lineage>
        <taxon>Eukaryota</taxon>
        <taxon>Fungi</taxon>
        <taxon>Dikarya</taxon>
        <taxon>Basidiomycota</taxon>
        <taxon>Agaricomycotina</taxon>
        <taxon>Agaricomycetes</taxon>
        <taxon>Agaricomycetidae</taxon>
        <taxon>Agaricales</taxon>
        <taxon>Tricholomatineae</taxon>
        <taxon>Lyophyllaceae</taxon>
        <taxon>Hypsizygus</taxon>
    </lineage>
</organism>
<dbReference type="EMBL" id="LUEZ02000066">
    <property type="protein sequence ID" value="RDB20435.1"/>
    <property type="molecule type" value="Genomic_DNA"/>
</dbReference>
<evidence type="ECO:0000313" key="1">
    <source>
        <dbReference type="EMBL" id="RDB20435.1"/>
    </source>
</evidence>
<dbReference type="OrthoDB" id="2654423at2759"/>
<keyword evidence="2" id="KW-1185">Reference proteome</keyword>
<dbReference type="AlphaFoldDB" id="A0A369JJ52"/>
<protein>
    <submittedName>
        <fullName evidence="1">Uncharacterized protein</fullName>
    </submittedName>
</protein>